<evidence type="ECO:0000259" key="1">
    <source>
        <dbReference type="Pfam" id="PF12867"/>
    </source>
</evidence>
<dbReference type="AlphaFoldDB" id="A0A4V2ZUE4"/>
<accession>A0A4V2ZUE4</accession>
<name>A0A4V2ZUE4_9BACL</name>
<dbReference type="EMBL" id="SMRT01000001">
    <property type="protein sequence ID" value="TDG00735.1"/>
    <property type="molecule type" value="Genomic_DNA"/>
</dbReference>
<dbReference type="Pfam" id="PF12867">
    <property type="entry name" value="DinB_2"/>
    <property type="match status" value="1"/>
</dbReference>
<organism evidence="2 3">
    <name type="scientific">Paenibacillus piri</name>
    <dbReference type="NCBI Taxonomy" id="2547395"/>
    <lineage>
        <taxon>Bacteria</taxon>
        <taxon>Bacillati</taxon>
        <taxon>Bacillota</taxon>
        <taxon>Bacilli</taxon>
        <taxon>Bacillales</taxon>
        <taxon>Paenibacillaceae</taxon>
        <taxon>Paenibacillus</taxon>
    </lineage>
</organism>
<sequence length="155" mass="17785">MSHTTIDIQSYKNTYQKLKSAIEGLSEEQLKWKPAPDKWSVTEVLSHLTDHSIVFSFRIRKLISEHAAQLPPFQQDPWVSESRANEGSANDIIDVFGVLLTYNSLLFDRLPADAWSRTGINFKGEPVTLLQSFQSFIKHVDTHLLQIDRIKNAYQ</sequence>
<evidence type="ECO:0000313" key="3">
    <source>
        <dbReference type="Proteomes" id="UP000295636"/>
    </source>
</evidence>
<dbReference type="InterPro" id="IPR034660">
    <property type="entry name" value="DinB/YfiT-like"/>
</dbReference>
<dbReference type="Gene3D" id="1.20.120.450">
    <property type="entry name" value="dinb family like domain"/>
    <property type="match status" value="1"/>
</dbReference>
<comment type="caution">
    <text evidence="2">The sequence shown here is derived from an EMBL/GenBank/DDBJ whole genome shotgun (WGS) entry which is preliminary data.</text>
</comment>
<keyword evidence="3" id="KW-1185">Reference proteome</keyword>
<dbReference type="RefSeq" id="WP_133225445.1">
    <property type="nucleotide sequence ID" value="NZ_SMRT01000001.1"/>
</dbReference>
<gene>
    <name evidence="2" type="ORF">E1757_03690</name>
</gene>
<reference evidence="2 3" key="1">
    <citation type="submission" date="2019-03" db="EMBL/GenBank/DDBJ databases">
        <title>This is whole genome sequence of Paenibacillus sp MS74 strain.</title>
        <authorList>
            <person name="Trinh H.N."/>
        </authorList>
    </citation>
    <scope>NUCLEOTIDE SEQUENCE [LARGE SCALE GENOMIC DNA]</scope>
    <source>
        <strain evidence="2 3">MS74</strain>
    </source>
</reference>
<dbReference type="OrthoDB" id="2853529at2"/>
<dbReference type="Proteomes" id="UP000295636">
    <property type="component" value="Unassembled WGS sequence"/>
</dbReference>
<feature type="domain" description="DinB-like" evidence="1">
    <location>
        <begin position="12"/>
        <end position="147"/>
    </location>
</feature>
<dbReference type="SUPFAM" id="SSF109854">
    <property type="entry name" value="DinB/YfiT-like putative metalloenzymes"/>
    <property type="match status" value="1"/>
</dbReference>
<dbReference type="InterPro" id="IPR024775">
    <property type="entry name" value="DinB-like"/>
</dbReference>
<protein>
    <submittedName>
        <fullName evidence="2">DinB family protein</fullName>
    </submittedName>
</protein>
<evidence type="ECO:0000313" key="2">
    <source>
        <dbReference type="EMBL" id="TDG00735.1"/>
    </source>
</evidence>
<proteinExistence type="predicted"/>